<reference evidence="3" key="1">
    <citation type="submission" date="2021-11" db="EMBL/GenBank/DDBJ databases">
        <title>Draft genome sequence of Alcaligenes endophyticus type strain CCUG 75668T.</title>
        <authorList>
            <person name="Salva-Serra F."/>
            <person name="Duran R.E."/>
            <person name="Seeger M."/>
            <person name="Moore E.R.B."/>
            <person name="Jaen-Luchoro D."/>
        </authorList>
    </citation>
    <scope>NUCLEOTIDE SEQUENCE</scope>
    <source>
        <strain evidence="3">CCUG 75668</strain>
    </source>
</reference>
<name>A0ABT8EMQ4_9BURK</name>
<dbReference type="PANTHER" id="PTHR11014:SF63">
    <property type="entry name" value="METALLOPEPTIDASE, PUTATIVE (AFU_ORTHOLOGUE AFUA_6G09600)-RELATED"/>
    <property type="match status" value="1"/>
</dbReference>
<comment type="caution">
    <text evidence="3">The sequence shown here is derived from an EMBL/GenBank/DDBJ whole genome shotgun (WGS) entry which is preliminary data.</text>
</comment>
<dbReference type="Gene3D" id="3.30.70.360">
    <property type="match status" value="1"/>
</dbReference>
<accession>A0ABT8EMQ4</accession>
<sequence>MKLLDTIMTWTDEIQIVRRDLHAHPELSYEEHRTAEKVNQLLQSWGVETHRGLGITGVVGIIRGECGTGPAVGLRADMDALPMQELNDFEHKSRHAGKMHACGHDGHTAMLLGAARYLASHRNFAGTIYLIFQPAEEGHAGARKMIEDGLFKLFPMQAVFGLHNWPGLPVGSFAVMPGAMMASSNSFQVRLVGKGAHAGMPNLGVDPVMTAVQLAQSMQTIVSRNLDPLEPAVLSITQIHSGSADNVIPNEAILRGTVRTFSLEALDLIENRMRELSENTAAAFQCDVEFEFDRRYPPTINHPRETEFCTQVIEKQFGAEYLHRNLRPSMGAEDFSFMLLEVPGCYVWLGNGDGDHRSAGHGLGPCTLHNGSYDFNDALLPIGVTYWVRLALDWLAQHPKA</sequence>
<feature type="domain" description="Peptidase M20 dimerisation" evidence="2">
    <location>
        <begin position="186"/>
        <end position="281"/>
    </location>
</feature>
<dbReference type="InterPro" id="IPR036264">
    <property type="entry name" value="Bact_exopeptidase_dim_dom"/>
</dbReference>
<evidence type="ECO:0000313" key="3">
    <source>
        <dbReference type="EMBL" id="MDN4122553.1"/>
    </source>
</evidence>
<evidence type="ECO:0000256" key="1">
    <source>
        <dbReference type="ARBA" id="ARBA00022801"/>
    </source>
</evidence>
<evidence type="ECO:0000313" key="4">
    <source>
        <dbReference type="Proteomes" id="UP001168613"/>
    </source>
</evidence>
<organism evidence="3 4">
    <name type="scientific">Alcaligenes endophyticus</name>
    <dbReference type="NCBI Taxonomy" id="1929088"/>
    <lineage>
        <taxon>Bacteria</taxon>
        <taxon>Pseudomonadati</taxon>
        <taxon>Pseudomonadota</taxon>
        <taxon>Betaproteobacteria</taxon>
        <taxon>Burkholderiales</taxon>
        <taxon>Alcaligenaceae</taxon>
        <taxon>Alcaligenes</taxon>
    </lineage>
</organism>
<dbReference type="SUPFAM" id="SSF53187">
    <property type="entry name" value="Zn-dependent exopeptidases"/>
    <property type="match status" value="1"/>
</dbReference>
<proteinExistence type="predicted"/>
<dbReference type="EMBL" id="JAJHNU010000005">
    <property type="protein sequence ID" value="MDN4122553.1"/>
    <property type="molecule type" value="Genomic_DNA"/>
</dbReference>
<dbReference type="PIRSF" id="PIRSF005962">
    <property type="entry name" value="Pept_M20D_amidohydro"/>
    <property type="match status" value="1"/>
</dbReference>
<dbReference type="InterPro" id="IPR011650">
    <property type="entry name" value="Peptidase_M20_dimer"/>
</dbReference>
<dbReference type="RefSeq" id="WP_266123917.1">
    <property type="nucleotide sequence ID" value="NZ_JAJHNU010000005.1"/>
</dbReference>
<dbReference type="PANTHER" id="PTHR11014">
    <property type="entry name" value="PEPTIDASE M20 FAMILY MEMBER"/>
    <property type="match status" value="1"/>
</dbReference>
<dbReference type="CDD" id="cd05666">
    <property type="entry name" value="M20_Acy1-like"/>
    <property type="match status" value="1"/>
</dbReference>
<keyword evidence="1" id="KW-0378">Hydrolase</keyword>
<dbReference type="SUPFAM" id="SSF55031">
    <property type="entry name" value="Bacterial exopeptidase dimerisation domain"/>
    <property type="match status" value="1"/>
</dbReference>
<evidence type="ECO:0000259" key="2">
    <source>
        <dbReference type="Pfam" id="PF07687"/>
    </source>
</evidence>
<keyword evidence="4" id="KW-1185">Reference proteome</keyword>
<dbReference type="NCBIfam" id="TIGR01891">
    <property type="entry name" value="amidohydrolases"/>
    <property type="match status" value="1"/>
</dbReference>
<gene>
    <name evidence="3" type="ORF">LMS43_14760</name>
</gene>
<protein>
    <submittedName>
        <fullName evidence="3">M20 family metallopeptidase</fullName>
    </submittedName>
</protein>
<dbReference type="Proteomes" id="UP001168613">
    <property type="component" value="Unassembled WGS sequence"/>
</dbReference>
<dbReference type="InterPro" id="IPR002933">
    <property type="entry name" value="Peptidase_M20"/>
</dbReference>
<dbReference type="Pfam" id="PF01546">
    <property type="entry name" value="Peptidase_M20"/>
    <property type="match status" value="1"/>
</dbReference>
<dbReference type="Gene3D" id="3.40.630.10">
    <property type="entry name" value="Zn peptidases"/>
    <property type="match status" value="1"/>
</dbReference>
<dbReference type="Pfam" id="PF07687">
    <property type="entry name" value="M20_dimer"/>
    <property type="match status" value="1"/>
</dbReference>
<dbReference type="InterPro" id="IPR017439">
    <property type="entry name" value="Amidohydrolase"/>
</dbReference>